<protein>
    <recommendedName>
        <fullName evidence="1">RNase H type-1 domain-containing protein</fullName>
    </recommendedName>
</protein>
<keyword evidence="3" id="KW-1185">Reference proteome</keyword>
<dbReference type="InterPro" id="IPR002156">
    <property type="entry name" value="RNaseH_domain"/>
</dbReference>
<dbReference type="InterPro" id="IPR053151">
    <property type="entry name" value="RNase_H-like"/>
</dbReference>
<dbReference type="SUPFAM" id="SSF53098">
    <property type="entry name" value="Ribonuclease H-like"/>
    <property type="match status" value="1"/>
</dbReference>
<evidence type="ECO:0000313" key="3">
    <source>
        <dbReference type="Proteomes" id="UP001341840"/>
    </source>
</evidence>
<evidence type="ECO:0000313" key="2">
    <source>
        <dbReference type="EMBL" id="MED6160744.1"/>
    </source>
</evidence>
<dbReference type="InterPro" id="IPR036397">
    <property type="entry name" value="RNaseH_sf"/>
</dbReference>
<dbReference type="InterPro" id="IPR012337">
    <property type="entry name" value="RNaseH-like_sf"/>
</dbReference>
<dbReference type="Proteomes" id="UP001341840">
    <property type="component" value="Unassembled WGS sequence"/>
</dbReference>
<proteinExistence type="predicted"/>
<dbReference type="PANTHER" id="PTHR47723:SF24">
    <property type="entry name" value="RNASE H TYPE-1 DOMAIN-CONTAINING PROTEIN"/>
    <property type="match status" value="1"/>
</dbReference>
<dbReference type="Pfam" id="PF13456">
    <property type="entry name" value="RVT_3"/>
    <property type="match status" value="1"/>
</dbReference>
<dbReference type="EMBL" id="JASCZI010121240">
    <property type="protein sequence ID" value="MED6160744.1"/>
    <property type="molecule type" value="Genomic_DNA"/>
</dbReference>
<dbReference type="InterPro" id="IPR044730">
    <property type="entry name" value="RNase_H-like_dom_plant"/>
</dbReference>
<dbReference type="PANTHER" id="PTHR47723">
    <property type="entry name" value="OS05G0353850 PROTEIN"/>
    <property type="match status" value="1"/>
</dbReference>
<accession>A0ABU6UI51</accession>
<comment type="caution">
    <text evidence="2">The sequence shown here is derived from an EMBL/GenBank/DDBJ whole genome shotgun (WGS) entry which is preliminary data.</text>
</comment>
<sequence length="165" mass="18122">MSLDSSFRCELFALWRGLILAWDHGHKNVICETDNVDVYRVVQLYPCNNIALHADLITKIHDLLCRSWNVDVCLIQRNANDVVDTIAKLAARNGIDHAEWLSPWSSLDSSKNPTRLGRPAPIQIQFPDAAERGLHLPLHGSPPLELGTVAAAAAASELEQVIAAG</sequence>
<dbReference type="CDD" id="cd06222">
    <property type="entry name" value="RNase_H_like"/>
    <property type="match status" value="1"/>
</dbReference>
<dbReference type="Gene3D" id="3.30.420.10">
    <property type="entry name" value="Ribonuclease H-like superfamily/Ribonuclease H"/>
    <property type="match status" value="1"/>
</dbReference>
<evidence type="ECO:0000259" key="1">
    <source>
        <dbReference type="Pfam" id="PF13456"/>
    </source>
</evidence>
<reference evidence="2 3" key="1">
    <citation type="journal article" date="2023" name="Plants (Basel)">
        <title>Bridging the Gap: Combining Genomics and Transcriptomics Approaches to Understand Stylosanthes scabra, an Orphan Legume from the Brazilian Caatinga.</title>
        <authorList>
            <person name="Ferreira-Neto J.R.C."/>
            <person name="da Silva M.D."/>
            <person name="Binneck E."/>
            <person name="de Melo N.F."/>
            <person name="da Silva R.H."/>
            <person name="de Melo A.L.T.M."/>
            <person name="Pandolfi V."/>
            <person name="Bustamante F.O."/>
            <person name="Brasileiro-Vidal A.C."/>
            <person name="Benko-Iseppon A.M."/>
        </authorList>
    </citation>
    <scope>NUCLEOTIDE SEQUENCE [LARGE SCALE GENOMIC DNA]</scope>
    <source>
        <tissue evidence="2">Leaves</tissue>
    </source>
</reference>
<feature type="domain" description="RNase H type-1" evidence="1">
    <location>
        <begin position="5"/>
        <end position="90"/>
    </location>
</feature>
<organism evidence="2 3">
    <name type="scientific">Stylosanthes scabra</name>
    <dbReference type="NCBI Taxonomy" id="79078"/>
    <lineage>
        <taxon>Eukaryota</taxon>
        <taxon>Viridiplantae</taxon>
        <taxon>Streptophyta</taxon>
        <taxon>Embryophyta</taxon>
        <taxon>Tracheophyta</taxon>
        <taxon>Spermatophyta</taxon>
        <taxon>Magnoliopsida</taxon>
        <taxon>eudicotyledons</taxon>
        <taxon>Gunneridae</taxon>
        <taxon>Pentapetalae</taxon>
        <taxon>rosids</taxon>
        <taxon>fabids</taxon>
        <taxon>Fabales</taxon>
        <taxon>Fabaceae</taxon>
        <taxon>Papilionoideae</taxon>
        <taxon>50 kb inversion clade</taxon>
        <taxon>dalbergioids sensu lato</taxon>
        <taxon>Dalbergieae</taxon>
        <taxon>Pterocarpus clade</taxon>
        <taxon>Stylosanthes</taxon>
    </lineage>
</organism>
<gene>
    <name evidence="2" type="ORF">PIB30_054223</name>
</gene>
<name>A0ABU6UI51_9FABA</name>